<protein>
    <submittedName>
        <fullName evidence="2">Uncharacterized protein</fullName>
    </submittedName>
</protein>
<feature type="compositionally biased region" description="Low complexity" evidence="1">
    <location>
        <begin position="91"/>
        <end position="102"/>
    </location>
</feature>
<dbReference type="AlphaFoldDB" id="A0A026W1M4"/>
<feature type="region of interest" description="Disordered" evidence="1">
    <location>
        <begin position="91"/>
        <end position="149"/>
    </location>
</feature>
<feature type="compositionally biased region" description="Polar residues" evidence="1">
    <location>
        <begin position="103"/>
        <end position="112"/>
    </location>
</feature>
<evidence type="ECO:0000313" key="2">
    <source>
        <dbReference type="EMBL" id="EZA49481.1"/>
    </source>
</evidence>
<name>A0A026W1M4_OOCBI</name>
<dbReference type="Proteomes" id="UP000053097">
    <property type="component" value="Unassembled WGS sequence"/>
</dbReference>
<sequence length="149" mass="15472">MASLSSLFIFGGPYYASTASNYVSYNNMKKITTTGKTSFSPLFILPSPSSSSPSPSPSPSPLPSPSSSPSTLAPLPISTPSPQVLFFSPSSSWSSDLESTYSNNATSVSSINDSKKKEAIIRASTSSSNSLNVQECSASVTTPLLSPSE</sequence>
<proteinExistence type="predicted"/>
<accession>A0A026W1M4</accession>
<keyword evidence="3" id="KW-1185">Reference proteome</keyword>
<feature type="compositionally biased region" description="Low complexity" evidence="1">
    <location>
        <begin position="67"/>
        <end position="76"/>
    </location>
</feature>
<evidence type="ECO:0000256" key="1">
    <source>
        <dbReference type="SAM" id="MobiDB-lite"/>
    </source>
</evidence>
<feature type="compositionally biased region" description="Pro residues" evidence="1">
    <location>
        <begin position="54"/>
        <end position="66"/>
    </location>
</feature>
<organism evidence="2 3">
    <name type="scientific">Ooceraea biroi</name>
    <name type="common">Clonal raider ant</name>
    <name type="synonym">Cerapachys biroi</name>
    <dbReference type="NCBI Taxonomy" id="2015173"/>
    <lineage>
        <taxon>Eukaryota</taxon>
        <taxon>Metazoa</taxon>
        <taxon>Ecdysozoa</taxon>
        <taxon>Arthropoda</taxon>
        <taxon>Hexapoda</taxon>
        <taxon>Insecta</taxon>
        <taxon>Pterygota</taxon>
        <taxon>Neoptera</taxon>
        <taxon>Endopterygota</taxon>
        <taxon>Hymenoptera</taxon>
        <taxon>Apocrita</taxon>
        <taxon>Aculeata</taxon>
        <taxon>Formicoidea</taxon>
        <taxon>Formicidae</taxon>
        <taxon>Dorylinae</taxon>
        <taxon>Ooceraea</taxon>
    </lineage>
</organism>
<gene>
    <name evidence="2" type="ORF">X777_12275</name>
</gene>
<feature type="region of interest" description="Disordered" evidence="1">
    <location>
        <begin position="47"/>
        <end position="76"/>
    </location>
</feature>
<feature type="compositionally biased region" description="Polar residues" evidence="1">
    <location>
        <begin position="123"/>
        <end position="149"/>
    </location>
</feature>
<reference evidence="2 3" key="1">
    <citation type="journal article" date="2014" name="Curr. Biol.">
        <title>The genome of the clonal raider ant Cerapachys biroi.</title>
        <authorList>
            <person name="Oxley P.R."/>
            <person name="Ji L."/>
            <person name="Fetter-Pruneda I."/>
            <person name="McKenzie S.K."/>
            <person name="Li C."/>
            <person name="Hu H."/>
            <person name="Zhang G."/>
            <person name="Kronauer D.J."/>
        </authorList>
    </citation>
    <scope>NUCLEOTIDE SEQUENCE [LARGE SCALE GENOMIC DNA]</scope>
</reference>
<dbReference type="EMBL" id="KK107512">
    <property type="protein sequence ID" value="EZA49481.1"/>
    <property type="molecule type" value="Genomic_DNA"/>
</dbReference>
<dbReference type="OrthoDB" id="7553167at2759"/>
<evidence type="ECO:0000313" key="3">
    <source>
        <dbReference type="Proteomes" id="UP000053097"/>
    </source>
</evidence>